<dbReference type="GO" id="GO:0042597">
    <property type="term" value="C:periplasmic space"/>
    <property type="evidence" value="ECO:0007669"/>
    <property type="project" value="UniProtKB-SubCell"/>
</dbReference>
<proteinExistence type="inferred from homology"/>
<dbReference type="Pfam" id="PF01547">
    <property type="entry name" value="SBP_bac_1"/>
    <property type="match status" value="1"/>
</dbReference>
<dbReference type="AlphaFoldDB" id="A0A5J6MPD0"/>
<dbReference type="PANTHER" id="PTHR43649">
    <property type="entry name" value="ARABINOSE-BINDING PROTEIN-RELATED"/>
    <property type="match status" value="1"/>
</dbReference>
<dbReference type="SUPFAM" id="SSF53850">
    <property type="entry name" value="Periplasmic binding protein-like II"/>
    <property type="match status" value="1"/>
</dbReference>
<evidence type="ECO:0000256" key="2">
    <source>
        <dbReference type="ARBA" id="ARBA00008520"/>
    </source>
</evidence>
<reference evidence="6 7" key="1">
    <citation type="submission" date="2019-08" db="EMBL/GenBank/DDBJ databases">
        <title>Hyperibacter terrae gen. nov., sp. nov. and Hyperibacter viscosus sp. nov., two new members in the family Rhodospirillaceae isolated from the rhizosphere of Hypericum perforatum.</title>
        <authorList>
            <person name="Noviana Z."/>
        </authorList>
    </citation>
    <scope>NUCLEOTIDE SEQUENCE [LARGE SCALE GENOMIC DNA]</scope>
    <source>
        <strain evidence="6 7">R5913</strain>
    </source>
</reference>
<dbReference type="InterPro" id="IPR050490">
    <property type="entry name" value="Bact_solute-bd_prot1"/>
</dbReference>
<dbReference type="InterPro" id="IPR006059">
    <property type="entry name" value="SBP"/>
</dbReference>
<dbReference type="KEGG" id="htq:FRZ44_19310"/>
<evidence type="ECO:0000256" key="1">
    <source>
        <dbReference type="ARBA" id="ARBA00004418"/>
    </source>
</evidence>
<organism evidence="6 7">
    <name type="scientific">Hypericibacter terrae</name>
    <dbReference type="NCBI Taxonomy" id="2602015"/>
    <lineage>
        <taxon>Bacteria</taxon>
        <taxon>Pseudomonadati</taxon>
        <taxon>Pseudomonadota</taxon>
        <taxon>Alphaproteobacteria</taxon>
        <taxon>Rhodospirillales</taxon>
        <taxon>Dongiaceae</taxon>
        <taxon>Hypericibacter</taxon>
    </lineage>
</organism>
<evidence type="ECO:0000256" key="5">
    <source>
        <dbReference type="SAM" id="SignalP"/>
    </source>
</evidence>
<dbReference type="Gene3D" id="3.40.190.10">
    <property type="entry name" value="Periplasmic binding protein-like II"/>
    <property type="match status" value="2"/>
</dbReference>
<comment type="similarity">
    <text evidence="2">Belongs to the bacterial solute-binding protein 1 family.</text>
</comment>
<feature type="signal peptide" evidence="5">
    <location>
        <begin position="1"/>
        <end position="23"/>
    </location>
</feature>
<gene>
    <name evidence="6" type="ORF">FRZ44_19310</name>
</gene>
<feature type="chain" id="PRO_5023919522" evidence="5">
    <location>
        <begin position="24"/>
        <end position="425"/>
    </location>
</feature>
<keyword evidence="3" id="KW-0813">Transport</keyword>
<sequence length="425" mass="46281">MTAWLGGISLAALMTTGTTVAHADQITLHALMEDVPETQIIEAMLPQFEKDTGIKVEFQKLVYSEMHDKLVTQLTGSSSYYNVLEVDFLWAGEFPEAGWLADLKPFVDKSGFDLKPFFPSMLDLVGNHKGTLYMIPMYNYSMGLIYRTDLLADAKLAAAYKTATGKDLALPTSLADYVALSKFMKASGGVAGSAMQGQRGDPNSMEFSNYLFSAGGAYLDKDRKVVLNSPEGLKALELYVDNIKNGAQQGALSATLDDTYRLMCDGKAFSMVTYWWMLPQLDNKEKCPNVAGKVALAVMPGGHGESGGWGWAIPKNESPELQEAAWKFISWVQGEKISIARALEGHAPVRSDTYENKDVLAKFPFYKQALDVVASGDAFPIFAYSAQYEDVLGRQLSLAGSGESKPADALKEAADGLDGLMKKAQ</sequence>
<keyword evidence="4 5" id="KW-0732">Signal</keyword>
<keyword evidence="7" id="KW-1185">Reference proteome</keyword>
<comment type="subcellular location">
    <subcellularLocation>
        <location evidence="1">Periplasm</location>
    </subcellularLocation>
</comment>
<dbReference type="EMBL" id="CP042906">
    <property type="protein sequence ID" value="QEX16636.1"/>
    <property type="molecule type" value="Genomic_DNA"/>
</dbReference>
<evidence type="ECO:0000256" key="3">
    <source>
        <dbReference type="ARBA" id="ARBA00022448"/>
    </source>
</evidence>
<evidence type="ECO:0000313" key="7">
    <source>
        <dbReference type="Proteomes" id="UP000326202"/>
    </source>
</evidence>
<evidence type="ECO:0000256" key="4">
    <source>
        <dbReference type="ARBA" id="ARBA00022729"/>
    </source>
</evidence>
<dbReference type="PANTHER" id="PTHR43649:SF34">
    <property type="entry name" value="ABC TRANSPORTER PERIPLASMIC-BINDING PROTEIN YCJN-RELATED"/>
    <property type="match status" value="1"/>
</dbReference>
<name>A0A5J6MPD0_9PROT</name>
<accession>A0A5J6MPD0</accession>
<protein>
    <submittedName>
        <fullName evidence="6">ABC transporter substrate-binding protein</fullName>
    </submittedName>
</protein>
<dbReference type="Proteomes" id="UP000326202">
    <property type="component" value="Chromosome"/>
</dbReference>
<evidence type="ECO:0000313" key="6">
    <source>
        <dbReference type="EMBL" id="QEX16636.1"/>
    </source>
</evidence>